<protein>
    <submittedName>
        <fullName evidence="1">Uncharacterized protein</fullName>
    </submittedName>
</protein>
<evidence type="ECO:0000313" key="2">
    <source>
        <dbReference type="Proteomes" id="UP000273786"/>
    </source>
</evidence>
<dbReference type="EMBL" id="RQXT01000047">
    <property type="protein sequence ID" value="RRH93906.1"/>
    <property type="molecule type" value="Genomic_DNA"/>
</dbReference>
<gene>
    <name evidence="1" type="ORF">EH240_28585</name>
</gene>
<accession>A0A3P3F6P0</accession>
<reference evidence="1 2" key="1">
    <citation type="submission" date="2018-11" db="EMBL/GenBank/DDBJ databases">
        <title>the genome of Mesorhizobium tamadayense DSM 28320.</title>
        <authorList>
            <person name="Gao J."/>
        </authorList>
    </citation>
    <scope>NUCLEOTIDE SEQUENCE [LARGE SCALE GENOMIC DNA]</scope>
    <source>
        <strain evidence="1 2">DSM 28320</strain>
    </source>
</reference>
<sequence length="158" mass="17476">MSAELVFATSNNFAQGRRQGICTAAAMNWAKRVLEKGPVDTFDRIGLDEHILNMQMATLRTLDNQPAEQCDRVGLRMVGGQDRNVGSVGDVVRLGDDNPADAIIFWTNEHTMAYRHNEFFDIEVGLYRAKTTADIEKKMKEITGAYGGLVGARVVALK</sequence>
<dbReference type="AlphaFoldDB" id="A0A3P3F6P0"/>
<organism evidence="1 2">
    <name type="scientific">Mesorhizobium tamadayense</name>
    <dbReference type="NCBI Taxonomy" id="425306"/>
    <lineage>
        <taxon>Bacteria</taxon>
        <taxon>Pseudomonadati</taxon>
        <taxon>Pseudomonadota</taxon>
        <taxon>Alphaproteobacteria</taxon>
        <taxon>Hyphomicrobiales</taxon>
        <taxon>Phyllobacteriaceae</taxon>
        <taxon>Mesorhizobium</taxon>
    </lineage>
</organism>
<name>A0A3P3F6P0_9HYPH</name>
<comment type="caution">
    <text evidence="1">The sequence shown here is derived from an EMBL/GenBank/DDBJ whole genome shotgun (WGS) entry which is preliminary data.</text>
</comment>
<evidence type="ECO:0000313" key="1">
    <source>
        <dbReference type="EMBL" id="RRH93906.1"/>
    </source>
</evidence>
<keyword evidence="2" id="KW-1185">Reference proteome</keyword>
<proteinExistence type="predicted"/>
<dbReference type="Proteomes" id="UP000273786">
    <property type="component" value="Unassembled WGS sequence"/>
</dbReference>
<dbReference type="RefSeq" id="WP_125004864.1">
    <property type="nucleotide sequence ID" value="NZ_RQXT01000047.1"/>
</dbReference>